<reference evidence="1" key="1">
    <citation type="submission" date="2022-11" db="EMBL/GenBank/DDBJ databases">
        <title>Chromosome-level genome of Pogonophryne albipinna.</title>
        <authorList>
            <person name="Jo E."/>
        </authorList>
    </citation>
    <scope>NUCLEOTIDE SEQUENCE</scope>
    <source>
        <strain evidence="1">SGF0006</strain>
        <tissue evidence="1">Muscle</tissue>
    </source>
</reference>
<sequence>MQHCSNCKDKTIQTTLDPSTKGNIIVWEEWINKSVLVAQKSKDGSTQERAVRKVFLEKRHTSIDKLVELTQDHLSNFSRHIYNIKHQFERLRKLRETLTQNDVVVHIDYSENYACKYTREIKETHFGGGNEQVTLHTGVIYLGSGRVESFASLSACFQHDAIATWAHLIPVLQSIRKEHPNARNIHFISDGPTSQYRNRTNFYLASTVPFMQGFEKVTWNFTEASHGKGAPDGVGGALKNLADRIVSYGTSIPDANTLFEQLKLNSSVRLFKITEEDINISAELVPPSLKAVTGTMRIHQMTSTKPGVIQTREVSCFCSCACGCFHPKEFHFREEVNVESEPVLEVGKWVLVEYETELFPGTITQIEGDQYEVDTMNCAGENKFYVPSMKFDGEKVWYFLEDIKSIIPEPLPVTSSAQHFSVAAEIWAKHTKKRM</sequence>
<dbReference type="AlphaFoldDB" id="A0AAD6B3E6"/>
<dbReference type="EMBL" id="JAPTMU010000010">
    <property type="protein sequence ID" value="KAJ4937217.1"/>
    <property type="molecule type" value="Genomic_DNA"/>
</dbReference>
<name>A0AAD6B3E6_9TELE</name>
<comment type="caution">
    <text evidence="1">The sequence shown here is derived from an EMBL/GenBank/DDBJ whole genome shotgun (WGS) entry which is preliminary data.</text>
</comment>
<dbReference type="PANTHER" id="PTHR46601:SF2">
    <property type="entry name" value="UBIQUITIN-LIKE PROTEASE FAMILY PROFILE DOMAIN-CONTAINING PROTEIN"/>
    <property type="match status" value="1"/>
</dbReference>
<gene>
    <name evidence="1" type="ORF">JOQ06_001796</name>
</gene>
<proteinExistence type="predicted"/>
<protein>
    <submittedName>
        <fullName evidence="1">Uncharacterized protein</fullName>
    </submittedName>
</protein>
<keyword evidence="2" id="KW-1185">Reference proteome</keyword>
<organism evidence="1 2">
    <name type="scientific">Pogonophryne albipinna</name>
    <dbReference type="NCBI Taxonomy" id="1090488"/>
    <lineage>
        <taxon>Eukaryota</taxon>
        <taxon>Metazoa</taxon>
        <taxon>Chordata</taxon>
        <taxon>Craniata</taxon>
        <taxon>Vertebrata</taxon>
        <taxon>Euteleostomi</taxon>
        <taxon>Actinopterygii</taxon>
        <taxon>Neopterygii</taxon>
        <taxon>Teleostei</taxon>
        <taxon>Neoteleostei</taxon>
        <taxon>Acanthomorphata</taxon>
        <taxon>Eupercaria</taxon>
        <taxon>Perciformes</taxon>
        <taxon>Notothenioidei</taxon>
        <taxon>Pogonophryne</taxon>
    </lineage>
</organism>
<evidence type="ECO:0000313" key="2">
    <source>
        <dbReference type="Proteomes" id="UP001219934"/>
    </source>
</evidence>
<evidence type="ECO:0000313" key="1">
    <source>
        <dbReference type="EMBL" id="KAJ4937217.1"/>
    </source>
</evidence>
<accession>A0AAD6B3E6</accession>
<dbReference type="PANTHER" id="PTHR46601">
    <property type="entry name" value="ULP_PROTEASE DOMAIN-CONTAINING PROTEIN"/>
    <property type="match status" value="1"/>
</dbReference>
<dbReference type="Proteomes" id="UP001219934">
    <property type="component" value="Unassembled WGS sequence"/>
</dbReference>